<dbReference type="AlphaFoldDB" id="A0A640SKA2"/>
<sequence length="64" mass="6392">MTSMKKTLAVGALTLAAFGAAAAPALADNHAPVPPHALVAPDNHAPVIPMDNHAPVAPLDSHTP</sequence>
<gene>
    <name evidence="4" type="ORF">OG727_22085</name>
    <name evidence="3" type="ORF">Scani_68540</name>
</gene>
<feature type="signal peptide" evidence="2">
    <location>
        <begin position="1"/>
        <end position="27"/>
    </location>
</feature>
<keyword evidence="6" id="KW-1185">Reference proteome</keyword>
<dbReference type="EMBL" id="BLIN01000005">
    <property type="protein sequence ID" value="GFE10586.1"/>
    <property type="molecule type" value="Genomic_DNA"/>
</dbReference>
<feature type="region of interest" description="Disordered" evidence="1">
    <location>
        <begin position="44"/>
        <end position="64"/>
    </location>
</feature>
<dbReference type="EMBL" id="CP108473">
    <property type="protein sequence ID" value="WUS24754.1"/>
    <property type="molecule type" value="Genomic_DNA"/>
</dbReference>
<accession>A0A640SKA2</accession>
<dbReference type="RefSeq" id="WP_159481419.1">
    <property type="nucleotide sequence ID" value="NZ_BAAATH010000018.1"/>
</dbReference>
<reference evidence="3 5" key="1">
    <citation type="submission" date="2019-12" db="EMBL/GenBank/DDBJ databases">
        <title>Whole genome shotgun sequence of Streptomyces caniferus NBRC 15389.</title>
        <authorList>
            <person name="Ichikawa N."/>
            <person name="Kimura A."/>
            <person name="Kitahashi Y."/>
            <person name="Komaki H."/>
            <person name="Tamura T."/>
        </authorList>
    </citation>
    <scope>NUCLEOTIDE SEQUENCE [LARGE SCALE GENOMIC DNA]</scope>
    <source>
        <strain evidence="3 5">NBRC 15389</strain>
    </source>
</reference>
<dbReference type="GeneID" id="96636344"/>
<evidence type="ECO:0000313" key="3">
    <source>
        <dbReference type="EMBL" id="GFE10586.1"/>
    </source>
</evidence>
<keyword evidence="2" id="KW-0732">Signal</keyword>
<organism evidence="3 5">
    <name type="scientific">Streptomyces caniferus</name>
    <dbReference type="NCBI Taxonomy" id="285557"/>
    <lineage>
        <taxon>Bacteria</taxon>
        <taxon>Bacillati</taxon>
        <taxon>Actinomycetota</taxon>
        <taxon>Actinomycetes</taxon>
        <taxon>Kitasatosporales</taxon>
        <taxon>Streptomycetaceae</taxon>
        <taxon>Streptomyces</taxon>
    </lineage>
</organism>
<name>A0A640SKA2_9ACTN</name>
<dbReference type="Proteomes" id="UP001432292">
    <property type="component" value="Chromosome"/>
</dbReference>
<feature type="chain" id="PRO_5024971945" description="Chaplin domain-containing protein" evidence="2">
    <location>
        <begin position="28"/>
        <end position="64"/>
    </location>
</feature>
<proteinExistence type="predicted"/>
<reference evidence="4" key="2">
    <citation type="submission" date="2022-10" db="EMBL/GenBank/DDBJ databases">
        <title>The complete genomes of actinobacterial strains from the NBC collection.</title>
        <authorList>
            <person name="Joergensen T.S."/>
            <person name="Alvarez Arevalo M."/>
            <person name="Sterndorff E.B."/>
            <person name="Faurdal D."/>
            <person name="Vuksanovic O."/>
            <person name="Mourched A.-S."/>
            <person name="Charusanti P."/>
            <person name="Shaw S."/>
            <person name="Blin K."/>
            <person name="Weber T."/>
        </authorList>
    </citation>
    <scope>NUCLEOTIDE SEQUENCE</scope>
    <source>
        <strain evidence="4">NBC_01256</strain>
    </source>
</reference>
<evidence type="ECO:0000313" key="4">
    <source>
        <dbReference type="EMBL" id="WUS24754.1"/>
    </source>
</evidence>
<evidence type="ECO:0000256" key="1">
    <source>
        <dbReference type="SAM" id="MobiDB-lite"/>
    </source>
</evidence>
<evidence type="ECO:0000313" key="6">
    <source>
        <dbReference type="Proteomes" id="UP001432292"/>
    </source>
</evidence>
<evidence type="ECO:0000256" key="2">
    <source>
        <dbReference type="SAM" id="SignalP"/>
    </source>
</evidence>
<evidence type="ECO:0008006" key="7">
    <source>
        <dbReference type="Google" id="ProtNLM"/>
    </source>
</evidence>
<dbReference type="Proteomes" id="UP000435837">
    <property type="component" value="Unassembled WGS sequence"/>
</dbReference>
<protein>
    <recommendedName>
        <fullName evidence="7">Chaplin domain-containing protein</fullName>
    </recommendedName>
</protein>
<evidence type="ECO:0000313" key="5">
    <source>
        <dbReference type="Proteomes" id="UP000435837"/>
    </source>
</evidence>